<sequence>MSQLGNLRLVLQEDLAHYTKMGDLKKAHQTLRDAKFLKSVRLDEISSMKIKTCERKANSERAIINGVSTVPESSYYGTLRLVQDLCVQLCQMNNLPLNPQEIYEEIICRMSRTVAAADAYQKLKRVIKASNLSLIRTEDAAARKVPAEVDMYECEGELHADIKTTTSFGLVRNAELLYGKGDINQHGFLVNQRKSEPLEIWIKFDVIVTEKMNLSTGEFLRFATLSMP</sequence>
<protein>
    <submittedName>
        <fullName evidence="1">Uncharacterized protein</fullName>
    </submittedName>
</protein>
<gene>
    <name evidence="1" type="ORF">CTEN210_01387</name>
</gene>
<dbReference type="AlphaFoldDB" id="A0AAD3GZU6"/>
<dbReference type="Proteomes" id="UP001054902">
    <property type="component" value="Unassembled WGS sequence"/>
</dbReference>
<proteinExistence type="predicted"/>
<reference evidence="1 2" key="1">
    <citation type="journal article" date="2021" name="Sci. Rep.">
        <title>The genome of the diatom Chaetoceros tenuissimus carries an ancient integrated fragment of an extant virus.</title>
        <authorList>
            <person name="Hongo Y."/>
            <person name="Kimura K."/>
            <person name="Takaki Y."/>
            <person name="Yoshida Y."/>
            <person name="Baba S."/>
            <person name="Kobayashi G."/>
            <person name="Nagasaki K."/>
            <person name="Hano T."/>
            <person name="Tomaru Y."/>
        </authorList>
    </citation>
    <scope>NUCLEOTIDE SEQUENCE [LARGE SCALE GENOMIC DNA]</scope>
    <source>
        <strain evidence="1 2">NIES-3715</strain>
    </source>
</reference>
<dbReference type="EMBL" id="BLLK01000020">
    <property type="protein sequence ID" value="GFH44913.1"/>
    <property type="molecule type" value="Genomic_DNA"/>
</dbReference>
<name>A0AAD3GZU6_9STRA</name>
<organism evidence="1 2">
    <name type="scientific">Chaetoceros tenuissimus</name>
    <dbReference type="NCBI Taxonomy" id="426638"/>
    <lineage>
        <taxon>Eukaryota</taxon>
        <taxon>Sar</taxon>
        <taxon>Stramenopiles</taxon>
        <taxon>Ochrophyta</taxon>
        <taxon>Bacillariophyta</taxon>
        <taxon>Coscinodiscophyceae</taxon>
        <taxon>Chaetocerotophycidae</taxon>
        <taxon>Chaetocerotales</taxon>
        <taxon>Chaetocerotaceae</taxon>
        <taxon>Chaetoceros</taxon>
    </lineage>
</organism>
<evidence type="ECO:0000313" key="1">
    <source>
        <dbReference type="EMBL" id="GFH44913.1"/>
    </source>
</evidence>
<accession>A0AAD3GZU6</accession>
<evidence type="ECO:0000313" key="2">
    <source>
        <dbReference type="Proteomes" id="UP001054902"/>
    </source>
</evidence>
<keyword evidence="2" id="KW-1185">Reference proteome</keyword>
<comment type="caution">
    <text evidence="1">The sequence shown here is derived from an EMBL/GenBank/DDBJ whole genome shotgun (WGS) entry which is preliminary data.</text>
</comment>